<dbReference type="InterPro" id="IPR043038">
    <property type="entry name" value="VbhA_sf"/>
</dbReference>
<feature type="domain" description="Antitoxin VbhA" evidence="2">
    <location>
        <begin position="15"/>
        <end position="57"/>
    </location>
</feature>
<evidence type="ECO:0000259" key="2">
    <source>
        <dbReference type="Pfam" id="PF18495"/>
    </source>
</evidence>
<organism evidence="3 4">
    <name type="scientific">Pseudomonas hamedanensis</name>
    <dbReference type="NCBI Taxonomy" id="2745504"/>
    <lineage>
        <taxon>Bacteria</taxon>
        <taxon>Pseudomonadati</taxon>
        <taxon>Pseudomonadota</taxon>
        <taxon>Gammaproteobacteria</taxon>
        <taxon>Pseudomonadales</taxon>
        <taxon>Pseudomonadaceae</taxon>
        <taxon>Pseudomonas</taxon>
    </lineage>
</organism>
<gene>
    <name evidence="3" type="ORF">HU739_013655</name>
</gene>
<feature type="compositionally biased region" description="Low complexity" evidence="1">
    <location>
        <begin position="68"/>
        <end position="80"/>
    </location>
</feature>
<dbReference type="Gene3D" id="1.10.8.1050">
    <property type="entry name" value="Antitoxin VbhA-like"/>
    <property type="match status" value="1"/>
</dbReference>
<name>A0A9E6NWE1_9PSED</name>
<reference evidence="3 4" key="2">
    <citation type="journal article" date="2021" name="Microorganisms">
        <title>The Ever-Expanding Pseudomonas Genus: Description of 43 New Species and Partition of the Pseudomonas putida Group.</title>
        <authorList>
            <person name="Girard L."/>
            <person name="Lood C."/>
            <person name="Hofte M."/>
            <person name="Vandamme P."/>
            <person name="Rokni-Zadeh H."/>
            <person name="van Noort V."/>
            <person name="Lavigne R."/>
            <person name="De Mot R."/>
        </authorList>
    </citation>
    <scope>NUCLEOTIDE SEQUENCE [LARGE SCALE GENOMIC DNA]</scope>
    <source>
        <strain evidence="3 4">SWRI65</strain>
    </source>
</reference>
<protein>
    <submittedName>
        <fullName evidence="3">Antitoxin VbhA family protein</fullName>
    </submittedName>
</protein>
<feature type="region of interest" description="Disordered" evidence="1">
    <location>
        <begin position="60"/>
        <end position="88"/>
    </location>
</feature>
<evidence type="ECO:0000256" key="1">
    <source>
        <dbReference type="SAM" id="MobiDB-lite"/>
    </source>
</evidence>
<accession>A0A9E6NWE1</accession>
<dbReference type="InterPro" id="IPR041535">
    <property type="entry name" value="VbhA"/>
</dbReference>
<keyword evidence="4" id="KW-1185">Reference proteome</keyword>
<proteinExistence type="predicted"/>
<dbReference type="EMBL" id="CP077091">
    <property type="protein sequence ID" value="QXI14981.1"/>
    <property type="molecule type" value="Genomic_DNA"/>
</dbReference>
<sequence length="88" mass="9635">MKLRNTISDEERKRRQEAVDYARASIELSGYHLGTEDEARAQAFVNGDLDLSDFVRSTAPSQLEDVSRASPEAAAERSPSGRAPNGRG</sequence>
<reference evidence="3 4" key="1">
    <citation type="journal article" date="2020" name="Microorganisms">
        <title>Reliable Identification of Environmental Pseudomonas Isolates Using the rpoD Gene.</title>
        <authorList>
            <consortium name="The Broad Institute Genome Sequencing Platform"/>
            <person name="Girard L."/>
            <person name="Lood C."/>
            <person name="Rokni-Zadeh H."/>
            <person name="van Noort V."/>
            <person name="Lavigne R."/>
            <person name="De Mot R."/>
        </authorList>
    </citation>
    <scope>NUCLEOTIDE SEQUENCE [LARGE SCALE GENOMIC DNA]</scope>
    <source>
        <strain evidence="3 4">SWRI65</strain>
    </source>
</reference>
<dbReference type="CDD" id="cd11586">
    <property type="entry name" value="VbhA_like"/>
    <property type="match status" value="1"/>
</dbReference>
<dbReference type="Proteomes" id="UP000631521">
    <property type="component" value="Chromosome"/>
</dbReference>
<dbReference type="KEGG" id="phv:HU739_013655"/>
<dbReference type="Pfam" id="PF18495">
    <property type="entry name" value="VbhA"/>
    <property type="match status" value="1"/>
</dbReference>
<dbReference type="InterPro" id="IPR033788">
    <property type="entry name" value="VbhA-like"/>
</dbReference>
<evidence type="ECO:0000313" key="4">
    <source>
        <dbReference type="Proteomes" id="UP000631521"/>
    </source>
</evidence>
<evidence type="ECO:0000313" key="3">
    <source>
        <dbReference type="EMBL" id="QXI14981.1"/>
    </source>
</evidence>
<dbReference type="AlphaFoldDB" id="A0A9E6NWE1"/>